<comment type="similarity">
    <text evidence="2">Belongs to the bacterial solute-binding protein 8 family.</text>
</comment>
<evidence type="ECO:0000256" key="4">
    <source>
        <dbReference type="ARBA" id="ARBA00022729"/>
    </source>
</evidence>
<feature type="signal peptide" evidence="5">
    <location>
        <begin position="1"/>
        <end position="40"/>
    </location>
</feature>
<proteinExistence type="inferred from homology"/>
<dbReference type="CDD" id="cd01146">
    <property type="entry name" value="FhuD"/>
    <property type="match status" value="1"/>
</dbReference>
<dbReference type="Gene3D" id="3.40.50.1980">
    <property type="entry name" value="Nitrogenase molybdenum iron protein domain"/>
    <property type="match status" value="2"/>
</dbReference>
<dbReference type="InterPro" id="IPR002491">
    <property type="entry name" value="ABC_transptr_periplasmic_BD"/>
</dbReference>
<dbReference type="InterPro" id="IPR051313">
    <property type="entry name" value="Bact_iron-sidero_bind"/>
</dbReference>
<organism evidence="7 8">
    <name type="scientific">Mycetocola tolaasinivorans</name>
    <dbReference type="NCBI Taxonomy" id="76635"/>
    <lineage>
        <taxon>Bacteria</taxon>
        <taxon>Bacillati</taxon>
        <taxon>Actinomycetota</taxon>
        <taxon>Actinomycetes</taxon>
        <taxon>Micrococcales</taxon>
        <taxon>Microbacteriaceae</taxon>
        <taxon>Mycetocola</taxon>
    </lineage>
</organism>
<name>A0A3L7ACI6_9MICO</name>
<comment type="subcellular location">
    <subcellularLocation>
        <location evidence="1">Cell envelope</location>
    </subcellularLocation>
</comment>
<dbReference type="AlphaFoldDB" id="A0A3L7ACI6"/>
<dbReference type="GO" id="GO:1901678">
    <property type="term" value="P:iron coordination entity transport"/>
    <property type="evidence" value="ECO:0007669"/>
    <property type="project" value="UniProtKB-ARBA"/>
</dbReference>
<reference evidence="7 8" key="1">
    <citation type="submission" date="2018-10" db="EMBL/GenBank/DDBJ databases">
        <authorList>
            <person name="Li J."/>
        </authorList>
    </citation>
    <scope>NUCLEOTIDE SEQUENCE [LARGE SCALE GENOMIC DNA]</scope>
    <source>
        <strain evidence="7 8">IF 016277</strain>
    </source>
</reference>
<evidence type="ECO:0000256" key="2">
    <source>
        <dbReference type="ARBA" id="ARBA00008814"/>
    </source>
</evidence>
<dbReference type="SUPFAM" id="SSF53807">
    <property type="entry name" value="Helical backbone' metal receptor"/>
    <property type="match status" value="1"/>
</dbReference>
<sequence>MNRHTPREKEEPMSRNSLVRRTLTALAALTVAGLALTACATGDAVGNKPKDGDLLASVDTNFGTVNIPKPKDGKELRVVALGWSDGEVALSLGVKPIAIYDWQSFGEKNKGVGPWATEEFGKDTPVLIPRGDAALNYEQIQSLNPDVILNVRAALDEKVWERLNEIAPTVSAAKGTPDYAVKWTDHTRLIAKVLGKEKEGEALVKRLEDKISGIRAEHPEFQGKTFTSGSKFGDAYGASLPGDARFDLYGDLGFVLNPKIEALPAMGFYAPVSVEQVPAMDADTAVLTTIGYPLQAIKDDALIQALPMVQAGRAIFADPEGIVMAGSSAGTVRALELTLDEVVPQLADSVAKLGK</sequence>
<evidence type="ECO:0000256" key="1">
    <source>
        <dbReference type="ARBA" id="ARBA00004196"/>
    </source>
</evidence>
<evidence type="ECO:0000256" key="5">
    <source>
        <dbReference type="SAM" id="SignalP"/>
    </source>
</evidence>
<keyword evidence="8" id="KW-1185">Reference proteome</keyword>
<evidence type="ECO:0000313" key="8">
    <source>
        <dbReference type="Proteomes" id="UP000272503"/>
    </source>
</evidence>
<keyword evidence="4 5" id="KW-0732">Signal</keyword>
<evidence type="ECO:0000313" key="7">
    <source>
        <dbReference type="EMBL" id="RLP77520.1"/>
    </source>
</evidence>
<gene>
    <name evidence="7" type="ORF">D9V32_03495</name>
</gene>
<dbReference type="PANTHER" id="PTHR30532">
    <property type="entry name" value="IRON III DICITRATE-BINDING PERIPLASMIC PROTEIN"/>
    <property type="match status" value="1"/>
</dbReference>
<dbReference type="OrthoDB" id="1846031at2"/>
<dbReference type="PROSITE" id="PS50983">
    <property type="entry name" value="FE_B12_PBP"/>
    <property type="match status" value="1"/>
</dbReference>
<keyword evidence="3" id="KW-0813">Transport</keyword>
<protein>
    <submittedName>
        <fullName evidence="7">Iron-siderophore ABC transporter substrate-binding protein</fullName>
    </submittedName>
</protein>
<feature type="domain" description="Fe/B12 periplasmic-binding" evidence="6">
    <location>
        <begin position="77"/>
        <end position="350"/>
    </location>
</feature>
<dbReference type="Pfam" id="PF01497">
    <property type="entry name" value="Peripla_BP_2"/>
    <property type="match status" value="1"/>
</dbReference>
<dbReference type="GO" id="GO:0030288">
    <property type="term" value="C:outer membrane-bounded periplasmic space"/>
    <property type="evidence" value="ECO:0007669"/>
    <property type="project" value="TreeGrafter"/>
</dbReference>
<comment type="caution">
    <text evidence="7">The sequence shown here is derived from an EMBL/GenBank/DDBJ whole genome shotgun (WGS) entry which is preliminary data.</text>
</comment>
<dbReference type="EMBL" id="RCUX01000002">
    <property type="protein sequence ID" value="RLP77520.1"/>
    <property type="molecule type" value="Genomic_DNA"/>
</dbReference>
<evidence type="ECO:0000256" key="3">
    <source>
        <dbReference type="ARBA" id="ARBA00022448"/>
    </source>
</evidence>
<dbReference type="PANTHER" id="PTHR30532:SF24">
    <property type="entry name" value="FERRIC ENTEROBACTIN-BINDING PERIPLASMIC PROTEIN FEPB"/>
    <property type="match status" value="1"/>
</dbReference>
<evidence type="ECO:0000259" key="6">
    <source>
        <dbReference type="PROSITE" id="PS50983"/>
    </source>
</evidence>
<dbReference type="Proteomes" id="UP000272503">
    <property type="component" value="Unassembled WGS sequence"/>
</dbReference>
<accession>A0A3L7ACI6</accession>
<feature type="chain" id="PRO_5018069086" evidence="5">
    <location>
        <begin position="41"/>
        <end position="355"/>
    </location>
</feature>